<dbReference type="Pfam" id="PF00085">
    <property type="entry name" value="Thioredoxin"/>
    <property type="match status" value="1"/>
</dbReference>
<accession>A0A951PAL8</accession>
<dbReference type="PROSITE" id="PS00573">
    <property type="entry name" value="PYRIDINE_REDOX_2"/>
    <property type="match status" value="1"/>
</dbReference>
<comment type="subunit">
    <text evidence="7">Homodimer.</text>
</comment>
<evidence type="ECO:0000313" key="10">
    <source>
        <dbReference type="EMBL" id="MBW4465762.1"/>
    </source>
</evidence>
<keyword evidence="3 8" id="KW-0521">NADP</keyword>
<protein>
    <recommendedName>
        <fullName evidence="7">Thioredoxin reductase</fullName>
        <ecNumber evidence="7">1.8.1.9</ecNumber>
    </recommendedName>
</protein>
<dbReference type="FunFam" id="3.50.50.60:FF:000064">
    <property type="entry name" value="Thioredoxin reductase"/>
    <property type="match status" value="1"/>
</dbReference>
<dbReference type="AlphaFoldDB" id="A0A951PAL8"/>
<sequence>MATPAVENLVIIGSGPAGYTAAIYAARANLKPFMFEGYQVGGLPGGQLMTTTEVENFPGFPDGIMGPELMDRMKAQALRWGAELVTEDVISVDFSQRPFVIRSEETELRAHSVIIATGATAQRLGLPSESLFWSQGISACAICDGATPVFRNAEIVVIGGGDSAAEEAVYLTKYGSHVHLLVRSDRMRASKAMQDRVLKNPKITVHWNTEAVDVYGTGWMEGIKVRNRQTQEESNIAARGLFYAIGHRPNTSLFKGQIELDEVGYVVTQHGVQTSVEGVFAAGDVQDHEYRQGITAAGTGCMAALLAERWLTTNDLVQEFHQTAASEQSAAQPEVKSEAKTEAEAEAEFDLAQTRHQGSFALRKLYHDSDRLIMVKYASPTCGPCHTLKPILSKIVDEFDGRVHYVEIDIEQDPAIAESAGVVGTPTVQFFRDKALVGELKGVKPKSQYRETIAGYLMAKV</sequence>
<dbReference type="PROSITE" id="PS51352">
    <property type="entry name" value="THIOREDOXIN_2"/>
    <property type="match status" value="1"/>
</dbReference>
<dbReference type="GO" id="GO:0004791">
    <property type="term" value="F:thioredoxin-disulfide reductase (NADPH) activity"/>
    <property type="evidence" value="ECO:0007669"/>
    <property type="project" value="UniProtKB-UniRule"/>
</dbReference>
<dbReference type="PRINTS" id="PR00368">
    <property type="entry name" value="FADPNR"/>
</dbReference>
<dbReference type="PANTHER" id="PTHR48105">
    <property type="entry name" value="THIOREDOXIN REDUCTASE 1-RELATED-RELATED"/>
    <property type="match status" value="1"/>
</dbReference>
<keyword evidence="4 7" id="KW-0560">Oxidoreductase</keyword>
<comment type="cofactor">
    <cofactor evidence="8">
        <name>FAD</name>
        <dbReference type="ChEBI" id="CHEBI:57692"/>
    </cofactor>
    <text evidence="8">Binds 1 FAD per subunit.</text>
</comment>
<dbReference type="SUPFAM" id="SSF51905">
    <property type="entry name" value="FAD/NAD(P)-binding domain"/>
    <property type="match status" value="1"/>
</dbReference>
<evidence type="ECO:0000256" key="3">
    <source>
        <dbReference type="ARBA" id="ARBA00022857"/>
    </source>
</evidence>
<evidence type="ECO:0000256" key="5">
    <source>
        <dbReference type="ARBA" id="ARBA00023157"/>
    </source>
</evidence>
<comment type="catalytic activity">
    <reaction evidence="7">
        <text>[thioredoxin]-dithiol + NADP(+) = [thioredoxin]-disulfide + NADPH + H(+)</text>
        <dbReference type="Rhea" id="RHEA:20345"/>
        <dbReference type="Rhea" id="RHEA-COMP:10698"/>
        <dbReference type="Rhea" id="RHEA-COMP:10700"/>
        <dbReference type="ChEBI" id="CHEBI:15378"/>
        <dbReference type="ChEBI" id="CHEBI:29950"/>
        <dbReference type="ChEBI" id="CHEBI:50058"/>
        <dbReference type="ChEBI" id="CHEBI:57783"/>
        <dbReference type="ChEBI" id="CHEBI:58349"/>
        <dbReference type="EC" id="1.8.1.9"/>
    </reaction>
</comment>
<reference evidence="10" key="1">
    <citation type="submission" date="2021-05" db="EMBL/GenBank/DDBJ databases">
        <authorList>
            <person name="Pietrasiak N."/>
            <person name="Ward R."/>
            <person name="Stajich J.E."/>
            <person name="Kurbessoian T."/>
        </authorList>
    </citation>
    <scope>NUCLEOTIDE SEQUENCE</scope>
    <source>
        <strain evidence="10">GSE-TBD4-15B</strain>
    </source>
</reference>
<dbReference type="Gene3D" id="3.50.50.60">
    <property type="entry name" value="FAD/NAD(P)-binding domain"/>
    <property type="match status" value="2"/>
</dbReference>
<organism evidence="10 11">
    <name type="scientific">Pegethrix bostrychoides GSE-TBD4-15B</name>
    <dbReference type="NCBI Taxonomy" id="2839662"/>
    <lineage>
        <taxon>Bacteria</taxon>
        <taxon>Bacillati</taxon>
        <taxon>Cyanobacteriota</taxon>
        <taxon>Cyanophyceae</taxon>
        <taxon>Oculatellales</taxon>
        <taxon>Oculatellaceae</taxon>
        <taxon>Pegethrix</taxon>
    </lineage>
</organism>
<dbReference type="SUPFAM" id="SSF52833">
    <property type="entry name" value="Thioredoxin-like"/>
    <property type="match status" value="1"/>
</dbReference>
<feature type="domain" description="Thioredoxin" evidence="9">
    <location>
        <begin position="326"/>
        <end position="458"/>
    </location>
</feature>
<comment type="similarity">
    <text evidence="7">Belongs to the class-II pyridine nucleotide-disulfide oxidoreductase family.</text>
</comment>
<dbReference type="EC" id="1.8.1.9" evidence="7"/>
<keyword evidence="1 7" id="KW-0285">Flavoprotein</keyword>
<dbReference type="InterPro" id="IPR050097">
    <property type="entry name" value="Ferredoxin-NADP_redctase_2"/>
</dbReference>
<dbReference type="InterPro" id="IPR036188">
    <property type="entry name" value="FAD/NAD-bd_sf"/>
</dbReference>
<keyword evidence="2 7" id="KW-0274">FAD</keyword>
<dbReference type="InterPro" id="IPR013766">
    <property type="entry name" value="Thioredoxin_domain"/>
</dbReference>
<dbReference type="GO" id="GO:0019430">
    <property type="term" value="P:removal of superoxide radicals"/>
    <property type="evidence" value="ECO:0007669"/>
    <property type="project" value="UniProtKB-UniRule"/>
</dbReference>
<evidence type="ECO:0000256" key="4">
    <source>
        <dbReference type="ARBA" id="ARBA00023002"/>
    </source>
</evidence>
<evidence type="ECO:0000259" key="9">
    <source>
        <dbReference type="PROSITE" id="PS51352"/>
    </source>
</evidence>
<evidence type="ECO:0000256" key="6">
    <source>
        <dbReference type="ARBA" id="ARBA00023284"/>
    </source>
</evidence>
<dbReference type="Gene3D" id="3.40.30.10">
    <property type="entry name" value="Glutaredoxin"/>
    <property type="match status" value="1"/>
</dbReference>
<evidence type="ECO:0000313" key="11">
    <source>
        <dbReference type="Proteomes" id="UP000707356"/>
    </source>
</evidence>
<proteinExistence type="inferred from homology"/>
<evidence type="ECO:0000256" key="2">
    <source>
        <dbReference type="ARBA" id="ARBA00022827"/>
    </source>
</evidence>
<name>A0A951PAL8_9CYAN</name>
<keyword evidence="5" id="KW-1015">Disulfide bond</keyword>
<dbReference type="NCBIfam" id="TIGR01292">
    <property type="entry name" value="TRX_reduct"/>
    <property type="match status" value="1"/>
</dbReference>
<dbReference type="GO" id="GO:0005737">
    <property type="term" value="C:cytoplasm"/>
    <property type="evidence" value="ECO:0007669"/>
    <property type="project" value="InterPro"/>
</dbReference>
<dbReference type="Proteomes" id="UP000707356">
    <property type="component" value="Unassembled WGS sequence"/>
</dbReference>
<evidence type="ECO:0000256" key="8">
    <source>
        <dbReference type="RuleBase" id="RU003881"/>
    </source>
</evidence>
<reference evidence="10" key="2">
    <citation type="journal article" date="2022" name="Microbiol. Resour. Announc.">
        <title>Metagenome Sequencing to Explore Phylogenomics of Terrestrial Cyanobacteria.</title>
        <authorList>
            <person name="Ward R.D."/>
            <person name="Stajich J.E."/>
            <person name="Johansen J.R."/>
            <person name="Huntemann M."/>
            <person name="Clum A."/>
            <person name="Foster B."/>
            <person name="Foster B."/>
            <person name="Roux S."/>
            <person name="Palaniappan K."/>
            <person name="Varghese N."/>
            <person name="Mukherjee S."/>
            <person name="Reddy T.B.K."/>
            <person name="Daum C."/>
            <person name="Copeland A."/>
            <person name="Chen I.A."/>
            <person name="Ivanova N.N."/>
            <person name="Kyrpides N.C."/>
            <person name="Shapiro N."/>
            <person name="Eloe-Fadrosh E.A."/>
            <person name="Pietrasiak N."/>
        </authorList>
    </citation>
    <scope>NUCLEOTIDE SEQUENCE</scope>
    <source>
        <strain evidence="10">GSE-TBD4-15B</strain>
    </source>
</reference>
<evidence type="ECO:0000256" key="1">
    <source>
        <dbReference type="ARBA" id="ARBA00022630"/>
    </source>
</evidence>
<dbReference type="PRINTS" id="PR00469">
    <property type="entry name" value="PNDRDTASEII"/>
</dbReference>
<dbReference type="Pfam" id="PF07992">
    <property type="entry name" value="Pyr_redox_2"/>
    <property type="match status" value="1"/>
</dbReference>
<dbReference type="EMBL" id="JAHHHV010000064">
    <property type="protein sequence ID" value="MBW4465762.1"/>
    <property type="molecule type" value="Genomic_DNA"/>
</dbReference>
<keyword evidence="6 7" id="KW-0676">Redox-active center</keyword>
<comment type="caution">
    <text evidence="10">The sequence shown here is derived from an EMBL/GenBank/DDBJ whole genome shotgun (WGS) entry which is preliminary data.</text>
</comment>
<dbReference type="InterPro" id="IPR005982">
    <property type="entry name" value="Thioredox_Rdtase"/>
</dbReference>
<evidence type="ECO:0000256" key="7">
    <source>
        <dbReference type="RuleBase" id="RU003880"/>
    </source>
</evidence>
<dbReference type="InterPro" id="IPR023753">
    <property type="entry name" value="FAD/NAD-binding_dom"/>
</dbReference>
<gene>
    <name evidence="10" type="primary">trxB</name>
    <name evidence="10" type="ORF">KME07_10040</name>
</gene>
<dbReference type="InterPro" id="IPR036249">
    <property type="entry name" value="Thioredoxin-like_sf"/>
</dbReference>
<dbReference type="InterPro" id="IPR008255">
    <property type="entry name" value="Pyr_nucl-diS_OxRdtase_2_AS"/>
</dbReference>